<evidence type="ECO:0000256" key="6">
    <source>
        <dbReference type="SAM" id="MobiDB-lite"/>
    </source>
</evidence>
<proteinExistence type="inferred from homology"/>
<keyword evidence="5" id="KW-0175">Coiled coil</keyword>
<dbReference type="GO" id="GO:0005886">
    <property type="term" value="C:plasma membrane"/>
    <property type="evidence" value="ECO:0007669"/>
    <property type="project" value="UniProtKB-SubCell"/>
</dbReference>
<accession>A0AB39HPX6</accession>
<evidence type="ECO:0000256" key="3">
    <source>
        <dbReference type="ARBA" id="ARBA00022448"/>
    </source>
</evidence>
<gene>
    <name evidence="8" type="ORF">AB4Y30_03720</name>
</gene>
<feature type="region of interest" description="Disordered" evidence="6">
    <location>
        <begin position="28"/>
        <end position="63"/>
    </location>
</feature>
<dbReference type="RefSeq" id="WP_368654155.1">
    <property type="nucleotide sequence ID" value="NZ_CP162599.1"/>
</dbReference>
<sequence length="329" mass="36881">MHKYIQKKYLLMLILIALFLLVACSNSNDKEPNEADEPNKSEEVNTPNDAEEESEIKVDSDMGEVTVPANPEKILASYNEDTLIALGEKPVAKWAIGESVQDYLEQELADVDTIEWTLPLEAVLSIEPDLIILDHVLDNYEGSYDDYAAIAPTYVLSEEEVSDWQVRIQKIGKLIGKEDEAAEALTDYEEKVNQAKEGLKELLGDESVAMMWVIGGKYFLFEKNRHSANMIYNELGVTVPGLVEELGQGESAWNPISLEKLSEIDADHLIILGNKDDEGIEALDNSNVWNNTAVVQNNQVYFIEDESNWTNSGLVASKQTIDMFVDLFK</sequence>
<dbReference type="Pfam" id="PF01497">
    <property type="entry name" value="Peripla_BP_2"/>
    <property type="match status" value="1"/>
</dbReference>
<name>A0AB39HPX6_9BACI</name>
<dbReference type="SUPFAM" id="SSF53807">
    <property type="entry name" value="Helical backbone' metal receptor"/>
    <property type="match status" value="1"/>
</dbReference>
<dbReference type="PROSITE" id="PS50983">
    <property type="entry name" value="FE_B12_PBP"/>
    <property type="match status" value="1"/>
</dbReference>
<dbReference type="CDD" id="cd01138">
    <property type="entry name" value="FeuA"/>
    <property type="match status" value="1"/>
</dbReference>
<reference evidence="8" key="1">
    <citation type="submission" date="2024-07" db="EMBL/GenBank/DDBJ databases">
        <title>Halotolerant mesophilic bacterium Ornithinibacillus sp. 4-3, sp. nov., isolated from soil.</title>
        <authorList>
            <person name="Sidarenka A.V."/>
            <person name="Guliayeva D.E."/>
            <person name="Leanovich S.I."/>
            <person name="Hileuskaya K.S."/>
            <person name="Akhremchuk A.E."/>
            <person name="Sikolenko M.A."/>
            <person name="Valentovich L.N."/>
        </authorList>
    </citation>
    <scope>NUCLEOTIDE SEQUENCE</scope>
    <source>
        <strain evidence="8">4-3</strain>
    </source>
</reference>
<dbReference type="Gene3D" id="3.40.50.1980">
    <property type="entry name" value="Nitrogenase molybdenum iron protein domain"/>
    <property type="match status" value="2"/>
</dbReference>
<evidence type="ECO:0000256" key="4">
    <source>
        <dbReference type="ARBA" id="ARBA00022729"/>
    </source>
</evidence>
<dbReference type="InterPro" id="IPR002491">
    <property type="entry name" value="ABC_transptr_periplasmic_BD"/>
</dbReference>
<dbReference type="GO" id="GO:0030288">
    <property type="term" value="C:outer membrane-bounded periplasmic space"/>
    <property type="evidence" value="ECO:0007669"/>
    <property type="project" value="TreeGrafter"/>
</dbReference>
<comment type="subcellular location">
    <subcellularLocation>
        <location evidence="1">Cell membrane</location>
        <topology evidence="1">Lipid-anchor</topology>
    </subcellularLocation>
</comment>
<feature type="coiled-coil region" evidence="5">
    <location>
        <begin position="178"/>
        <end position="205"/>
    </location>
</feature>
<feature type="compositionally biased region" description="Basic and acidic residues" evidence="6">
    <location>
        <begin position="28"/>
        <end position="43"/>
    </location>
</feature>
<keyword evidence="3" id="KW-0813">Transport</keyword>
<evidence type="ECO:0000256" key="2">
    <source>
        <dbReference type="ARBA" id="ARBA00008814"/>
    </source>
</evidence>
<keyword evidence="4" id="KW-0732">Signal</keyword>
<dbReference type="PANTHER" id="PTHR30532:SF1">
    <property type="entry name" value="IRON(3+)-HYDROXAMATE-BINDING PROTEIN FHUD"/>
    <property type="match status" value="1"/>
</dbReference>
<evidence type="ECO:0000259" key="7">
    <source>
        <dbReference type="PROSITE" id="PS50983"/>
    </source>
</evidence>
<dbReference type="EMBL" id="CP162599">
    <property type="protein sequence ID" value="XDK33477.1"/>
    <property type="molecule type" value="Genomic_DNA"/>
</dbReference>
<protein>
    <submittedName>
        <fullName evidence="8">Iron-hydroxamate ABC transporter substrate-binding protein</fullName>
    </submittedName>
</protein>
<organism evidence="8">
    <name type="scientific">Ornithinibacillus sp. 4-3</name>
    <dbReference type="NCBI Taxonomy" id="3231488"/>
    <lineage>
        <taxon>Bacteria</taxon>
        <taxon>Bacillati</taxon>
        <taxon>Bacillota</taxon>
        <taxon>Bacilli</taxon>
        <taxon>Bacillales</taxon>
        <taxon>Bacillaceae</taxon>
        <taxon>Ornithinibacillus</taxon>
    </lineage>
</organism>
<dbReference type="GO" id="GO:1901678">
    <property type="term" value="P:iron coordination entity transport"/>
    <property type="evidence" value="ECO:0007669"/>
    <property type="project" value="UniProtKB-ARBA"/>
</dbReference>
<dbReference type="AlphaFoldDB" id="A0AB39HPX6"/>
<evidence type="ECO:0000256" key="1">
    <source>
        <dbReference type="ARBA" id="ARBA00004193"/>
    </source>
</evidence>
<dbReference type="PROSITE" id="PS51257">
    <property type="entry name" value="PROKAR_LIPOPROTEIN"/>
    <property type="match status" value="1"/>
</dbReference>
<evidence type="ECO:0000256" key="5">
    <source>
        <dbReference type="SAM" id="Coils"/>
    </source>
</evidence>
<evidence type="ECO:0000313" key="8">
    <source>
        <dbReference type="EMBL" id="XDK33477.1"/>
    </source>
</evidence>
<dbReference type="InterPro" id="IPR051313">
    <property type="entry name" value="Bact_iron-sidero_bind"/>
</dbReference>
<comment type="similarity">
    <text evidence="2">Belongs to the bacterial solute-binding protein 8 family.</text>
</comment>
<dbReference type="PANTHER" id="PTHR30532">
    <property type="entry name" value="IRON III DICITRATE-BINDING PERIPLASMIC PROTEIN"/>
    <property type="match status" value="1"/>
</dbReference>
<feature type="domain" description="Fe/B12 periplasmic-binding" evidence="7">
    <location>
        <begin position="71"/>
        <end position="329"/>
    </location>
</feature>